<accession>A0A7L4ZRR6</accession>
<dbReference type="Pfam" id="PF13620">
    <property type="entry name" value="CarboxypepD_reg"/>
    <property type="match status" value="1"/>
</dbReference>
<evidence type="ECO:0000313" key="2">
    <source>
        <dbReference type="EMBL" id="KAA9327183.1"/>
    </source>
</evidence>
<dbReference type="Gene3D" id="2.60.40.10">
    <property type="entry name" value="Immunoglobulins"/>
    <property type="match status" value="1"/>
</dbReference>
<dbReference type="InterPro" id="IPR011659">
    <property type="entry name" value="WD40"/>
</dbReference>
<dbReference type="PROSITE" id="PS50853">
    <property type="entry name" value="FN3"/>
    <property type="match status" value="1"/>
</dbReference>
<sequence>MSARTIRVVAAWLLWLTLGSSLVACEETTVEPVQYGAIEGIVRDARTNQPLANVIITTTPATTSFTTDGEGKFSLPNLVTGKYALAAKKAEYKTETVNLTVEAGPATPVILALDKAGANTRPTAPVRFEPANAAVELPTTVTLRWRATDADKNDSLRYDVVLYTGSSTAKRVVLANSRDTTIVVGDLSYGTTYFWQVSVRDKAGETAYGDVWSFQTKAFPTLRYVFARTDNGNTDIFAADGQANGTIMRLTSGATSETAPQLSPTRDRIAYTSNATGQYQLYTMNRDGSDTRRVTMISVDGYYSGGQGFCWSPDGSQLLYTHYDKLYRINRDGTGLVQLATAPAGRHFREMDWTVFGNKIVVQTIGANVFDAEVYTLNADGTELTLLLANQTGRLDSPGFSADGRQVVYSRDVSGIDDATGRQLNAHIFLQKLDGSGLIDLSSQKAAGTNDIQPRFSPDGAKIIFVNVANDGQSPPEIWTMDLEGRNRTKLFQNATLPDWK</sequence>
<reference evidence="2 3" key="1">
    <citation type="submission" date="2019-09" db="EMBL/GenBank/DDBJ databases">
        <title>Genome sequence of Hymenobacter sp. M3.</title>
        <authorList>
            <person name="Srinivasan S."/>
        </authorList>
    </citation>
    <scope>NUCLEOTIDE SEQUENCE [LARGE SCALE GENOMIC DNA]</scope>
    <source>
        <strain evidence="2 3">M3</strain>
    </source>
</reference>
<evidence type="ECO:0000256" key="1">
    <source>
        <dbReference type="ARBA" id="ARBA00009820"/>
    </source>
</evidence>
<dbReference type="InterPro" id="IPR036116">
    <property type="entry name" value="FN3_sf"/>
</dbReference>
<dbReference type="Gene3D" id="2.60.40.1120">
    <property type="entry name" value="Carboxypeptidase-like, regulatory domain"/>
    <property type="match status" value="1"/>
</dbReference>
<dbReference type="Gene3D" id="2.140.10.30">
    <property type="entry name" value="Dipeptidylpeptidase IV, N-terminal domain"/>
    <property type="match status" value="1"/>
</dbReference>
<evidence type="ECO:0000313" key="3">
    <source>
        <dbReference type="Proteomes" id="UP000326380"/>
    </source>
</evidence>
<dbReference type="PANTHER" id="PTHR36842:SF1">
    <property type="entry name" value="PROTEIN TOLB"/>
    <property type="match status" value="1"/>
</dbReference>
<dbReference type="EMBL" id="VTWU01000007">
    <property type="protein sequence ID" value="KAA9327183.1"/>
    <property type="molecule type" value="Genomic_DNA"/>
</dbReference>
<dbReference type="PANTHER" id="PTHR36842">
    <property type="entry name" value="PROTEIN TOLB HOMOLOG"/>
    <property type="match status" value="1"/>
</dbReference>
<dbReference type="PROSITE" id="PS51257">
    <property type="entry name" value="PROKAR_LIPOPROTEIN"/>
    <property type="match status" value="1"/>
</dbReference>
<proteinExistence type="inferred from homology"/>
<dbReference type="GO" id="GO:0030246">
    <property type="term" value="F:carbohydrate binding"/>
    <property type="evidence" value="ECO:0007669"/>
    <property type="project" value="InterPro"/>
</dbReference>
<dbReference type="InterPro" id="IPR013784">
    <property type="entry name" value="Carb-bd-like_fold"/>
</dbReference>
<dbReference type="RefSeq" id="WP_151080413.1">
    <property type="nucleotide sequence ID" value="NZ_CP047647.1"/>
</dbReference>
<name>A0A7L4ZRR6_9BACT</name>
<comment type="caution">
    <text evidence="2">The sequence shown here is derived from an EMBL/GenBank/DDBJ whole genome shotgun (WGS) entry which is preliminary data.</text>
</comment>
<dbReference type="InterPro" id="IPR013783">
    <property type="entry name" value="Ig-like_fold"/>
</dbReference>
<dbReference type="SUPFAM" id="SSF49452">
    <property type="entry name" value="Starch-binding domain-like"/>
    <property type="match status" value="1"/>
</dbReference>
<dbReference type="Gene3D" id="2.120.10.30">
    <property type="entry name" value="TolB, C-terminal domain"/>
    <property type="match status" value="1"/>
</dbReference>
<keyword evidence="3" id="KW-1185">Reference proteome</keyword>
<dbReference type="AlphaFoldDB" id="A0A7L4ZRR6"/>
<dbReference type="InterPro" id="IPR003961">
    <property type="entry name" value="FN3_dom"/>
</dbReference>
<protein>
    <submittedName>
        <fullName evidence="2">Uncharacterized protein</fullName>
    </submittedName>
</protein>
<dbReference type="SUPFAM" id="SSF69304">
    <property type="entry name" value="Tricorn protease N-terminal domain"/>
    <property type="match status" value="1"/>
</dbReference>
<dbReference type="InterPro" id="IPR011042">
    <property type="entry name" value="6-blade_b-propeller_TolB-like"/>
</dbReference>
<dbReference type="SUPFAM" id="SSF49265">
    <property type="entry name" value="Fibronectin type III"/>
    <property type="match status" value="1"/>
</dbReference>
<dbReference type="CDD" id="cd00063">
    <property type="entry name" value="FN3"/>
    <property type="match status" value="1"/>
</dbReference>
<gene>
    <name evidence="2" type="ORF">F0P96_18270</name>
</gene>
<dbReference type="Pfam" id="PF07676">
    <property type="entry name" value="PD40"/>
    <property type="match status" value="3"/>
</dbReference>
<dbReference type="Proteomes" id="UP000326380">
    <property type="component" value="Unassembled WGS sequence"/>
</dbReference>
<comment type="similarity">
    <text evidence="1">Belongs to the TolB family.</text>
</comment>
<organism evidence="2 3">
    <name type="scientific">Hymenobacter busanensis</name>
    <dbReference type="NCBI Taxonomy" id="2607656"/>
    <lineage>
        <taxon>Bacteria</taxon>
        <taxon>Pseudomonadati</taxon>
        <taxon>Bacteroidota</taxon>
        <taxon>Cytophagia</taxon>
        <taxon>Cytophagales</taxon>
        <taxon>Hymenobacteraceae</taxon>
        <taxon>Hymenobacter</taxon>
    </lineage>
</organism>